<comment type="caution">
    <text evidence="1">The sequence shown here is derived from an EMBL/GenBank/DDBJ whole genome shotgun (WGS) entry which is preliminary data.</text>
</comment>
<reference evidence="1 2" key="1">
    <citation type="journal article" date="2020" name="Cell">
        <title>Large-Scale Comparative Analyses of Tick Genomes Elucidate Their Genetic Diversity and Vector Capacities.</title>
        <authorList>
            <consortium name="Tick Genome and Microbiome Consortium (TIGMIC)"/>
            <person name="Jia N."/>
            <person name="Wang J."/>
            <person name="Shi W."/>
            <person name="Du L."/>
            <person name="Sun Y."/>
            <person name="Zhan W."/>
            <person name="Jiang J.F."/>
            <person name="Wang Q."/>
            <person name="Zhang B."/>
            <person name="Ji P."/>
            <person name="Bell-Sakyi L."/>
            <person name="Cui X.M."/>
            <person name="Yuan T.T."/>
            <person name="Jiang B.G."/>
            <person name="Yang W.F."/>
            <person name="Lam T.T."/>
            <person name="Chang Q.C."/>
            <person name="Ding S.J."/>
            <person name="Wang X.J."/>
            <person name="Zhu J.G."/>
            <person name="Ruan X.D."/>
            <person name="Zhao L."/>
            <person name="Wei J.T."/>
            <person name="Ye R.Z."/>
            <person name="Que T.C."/>
            <person name="Du C.H."/>
            <person name="Zhou Y.H."/>
            <person name="Cheng J.X."/>
            <person name="Dai P.F."/>
            <person name="Guo W.B."/>
            <person name="Han X.H."/>
            <person name="Huang E.J."/>
            <person name="Li L.F."/>
            <person name="Wei W."/>
            <person name="Gao Y.C."/>
            <person name="Liu J.Z."/>
            <person name="Shao H.Z."/>
            <person name="Wang X."/>
            <person name="Wang C.C."/>
            <person name="Yang T.C."/>
            <person name="Huo Q.B."/>
            <person name="Li W."/>
            <person name="Chen H.Y."/>
            <person name="Chen S.E."/>
            <person name="Zhou L.G."/>
            <person name="Ni X.B."/>
            <person name="Tian J.H."/>
            <person name="Sheng Y."/>
            <person name="Liu T."/>
            <person name="Pan Y.S."/>
            <person name="Xia L.Y."/>
            <person name="Li J."/>
            <person name="Zhao F."/>
            <person name="Cao W.C."/>
        </authorList>
    </citation>
    <scope>NUCLEOTIDE SEQUENCE [LARGE SCALE GENOMIC DNA]</scope>
    <source>
        <strain evidence="1">Iper-2018</strain>
    </source>
</reference>
<keyword evidence="2" id="KW-1185">Reference proteome</keyword>
<protein>
    <submittedName>
        <fullName evidence="1">Uncharacterized protein</fullName>
    </submittedName>
</protein>
<dbReference type="Proteomes" id="UP000805193">
    <property type="component" value="Unassembled WGS sequence"/>
</dbReference>
<evidence type="ECO:0000313" key="1">
    <source>
        <dbReference type="EMBL" id="KAG0417727.1"/>
    </source>
</evidence>
<sequence length="66" mass="7534">ADQDIVIGRYVIPKGTAVMANLWAVHMDPNLWESPETFNPYRFLVRDDQTLKIAPKPEHLIPFSIG</sequence>
<organism evidence="1 2">
    <name type="scientific">Ixodes persulcatus</name>
    <name type="common">Taiga tick</name>
    <dbReference type="NCBI Taxonomy" id="34615"/>
    <lineage>
        <taxon>Eukaryota</taxon>
        <taxon>Metazoa</taxon>
        <taxon>Ecdysozoa</taxon>
        <taxon>Arthropoda</taxon>
        <taxon>Chelicerata</taxon>
        <taxon>Arachnida</taxon>
        <taxon>Acari</taxon>
        <taxon>Parasitiformes</taxon>
        <taxon>Ixodida</taxon>
        <taxon>Ixodoidea</taxon>
        <taxon>Ixodidae</taxon>
        <taxon>Ixodinae</taxon>
        <taxon>Ixodes</taxon>
    </lineage>
</organism>
<feature type="non-terminal residue" evidence="1">
    <location>
        <position position="1"/>
    </location>
</feature>
<dbReference type="EMBL" id="JABSTQ010010811">
    <property type="protein sequence ID" value="KAG0417727.1"/>
    <property type="molecule type" value="Genomic_DNA"/>
</dbReference>
<accession>A0AC60PDY9</accession>
<proteinExistence type="predicted"/>
<name>A0AC60PDY9_IXOPE</name>
<gene>
    <name evidence="1" type="ORF">HPB47_005390</name>
</gene>
<evidence type="ECO:0000313" key="2">
    <source>
        <dbReference type="Proteomes" id="UP000805193"/>
    </source>
</evidence>
<feature type="non-terminal residue" evidence="1">
    <location>
        <position position="66"/>
    </location>
</feature>